<sequence>MKENKNIFKKTISMILNIFFYVMILILLIFSIVNLTTKSVDQIPSLFNKGFVTVLSDSMNGKHTTYKVDSFKKDALVFVRMIDEKEALKIGDVVVFYGQLDLDNPSVKAFIIHRIVHIENDYIYTQGDKVNELRPYDKDSLNNQNYEINKRSDVKAIATSKIENIGGTINYLRTPSGFGLCILLPILILLIIQFAILVIRIINKNKIELKNKYETEKELMKQEILKELEKNKQGDQ</sequence>
<dbReference type="EMBL" id="FO681347">
    <property type="protein sequence ID" value="CCV64117.1"/>
    <property type="molecule type" value="Genomic_DNA"/>
</dbReference>
<dbReference type="GO" id="GO:0006465">
    <property type="term" value="P:signal peptide processing"/>
    <property type="evidence" value="ECO:0007669"/>
    <property type="project" value="InterPro"/>
</dbReference>
<keyword evidence="4" id="KW-1185">Reference proteome</keyword>
<keyword evidence="2" id="KW-1133">Transmembrane helix</keyword>
<protein>
    <recommendedName>
        <fullName evidence="5">Signal peptidase I</fullName>
    </recommendedName>
</protein>
<proteinExistence type="predicted"/>
<accession>U4KKH7</accession>
<dbReference type="InterPro" id="IPR019533">
    <property type="entry name" value="Peptidase_S26"/>
</dbReference>
<name>U4KKH7_ALTPJ</name>
<evidence type="ECO:0000313" key="3">
    <source>
        <dbReference type="EMBL" id="CCV64117.1"/>
    </source>
</evidence>
<feature type="coiled-coil region" evidence="1">
    <location>
        <begin position="203"/>
        <end position="230"/>
    </location>
</feature>
<evidence type="ECO:0000256" key="2">
    <source>
        <dbReference type="SAM" id="Phobius"/>
    </source>
</evidence>
<dbReference type="KEGG" id="apal:BN85405400"/>
<evidence type="ECO:0000313" key="4">
    <source>
        <dbReference type="Proteomes" id="UP000032740"/>
    </source>
</evidence>
<keyword evidence="2" id="KW-0812">Transmembrane</keyword>
<feature type="transmembrane region" description="Helical" evidence="2">
    <location>
        <begin position="177"/>
        <end position="202"/>
    </location>
</feature>
<evidence type="ECO:0000256" key="1">
    <source>
        <dbReference type="SAM" id="Coils"/>
    </source>
</evidence>
<dbReference type="CDD" id="cd06530">
    <property type="entry name" value="S26_SPase_I"/>
    <property type="match status" value="1"/>
</dbReference>
<keyword evidence="1" id="KW-0175">Coiled coil</keyword>
<dbReference type="OrthoDB" id="384846at2"/>
<keyword evidence="2" id="KW-0472">Membrane</keyword>
<dbReference type="AlphaFoldDB" id="U4KKH7"/>
<reference evidence="3 4" key="1">
    <citation type="journal article" date="2013" name="J. Mol. Microbiol. Biotechnol.">
        <title>Analysis of the Complete Genomes of Acholeplasma brassicae , A. palmae and A. laidlawii and Their Comparison to the Obligate Parasites from ' Candidatus Phytoplasma'.</title>
        <authorList>
            <person name="Kube M."/>
            <person name="Siewert C."/>
            <person name="Migdoll A.M."/>
            <person name="Duduk B."/>
            <person name="Holz S."/>
            <person name="Rabus R."/>
            <person name="Seemuller E."/>
            <person name="Mitrovic J."/>
            <person name="Muller I."/>
            <person name="Buttner C."/>
            <person name="Reinhardt R."/>
        </authorList>
    </citation>
    <scope>NUCLEOTIDE SEQUENCE [LARGE SCALE GENOMIC DNA]</scope>
    <source>
        <strain evidence="3 4">J233</strain>
    </source>
</reference>
<dbReference type="Proteomes" id="UP000032740">
    <property type="component" value="Chromosome"/>
</dbReference>
<dbReference type="RefSeq" id="WP_026657618.1">
    <property type="nucleotide sequence ID" value="NC_022538.1"/>
</dbReference>
<organism evidence="3 4">
    <name type="scientific">Alteracholeplasma palmae (strain ATCC 49389 / J233)</name>
    <name type="common">Acholeplasma palmae</name>
    <dbReference type="NCBI Taxonomy" id="1318466"/>
    <lineage>
        <taxon>Bacteria</taxon>
        <taxon>Bacillati</taxon>
        <taxon>Mycoplasmatota</taxon>
        <taxon>Mollicutes</taxon>
        <taxon>Acholeplasmatales</taxon>
        <taxon>Acholeplasmataceae</taxon>
        <taxon>Acholeplasma</taxon>
    </lineage>
</organism>
<dbReference type="GO" id="GO:0004252">
    <property type="term" value="F:serine-type endopeptidase activity"/>
    <property type="evidence" value="ECO:0007669"/>
    <property type="project" value="InterPro"/>
</dbReference>
<gene>
    <name evidence="3" type="ORF">BN85405400</name>
</gene>
<feature type="transmembrane region" description="Helical" evidence="2">
    <location>
        <begin position="12"/>
        <end position="33"/>
    </location>
</feature>
<dbReference type="STRING" id="1318466.BN85405400"/>
<evidence type="ECO:0008006" key="5">
    <source>
        <dbReference type="Google" id="ProtNLM"/>
    </source>
</evidence>
<dbReference type="HOGENOM" id="CLU_1207689_0_0_14"/>